<dbReference type="OrthoDB" id="10565317at2759"/>
<dbReference type="Proteomes" id="UP000217790">
    <property type="component" value="Unassembled WGS sequence"/>
</dbReference>
<reference evidence="2" key="1">
    <citation type="journal article" date="2017" name="Nat. Ecol. Evol.">
        <title>Genome expansion and lineage-specific genetic innovations in the forest pathogenic fungi Armillaria.</title>
        <authorList>
            <person name="Sipos G."/>
            <person name="Prasanna A.N."/>
            <person name="Walter M.C."/>
            <person name="O'Connor E."/>
            <person name="Balint B."/>
            <person name="Krizsan K."/>
            <person name="Kiss B."/>
            <person name="Hess J."/>
            <person name="Varga T."/>
            <person name="Slot J."/>
            <person name="Riley R."/>
            <person name="Boka B."/>
            <person name="Rigling D."/>
            <person name="Barry K."/>
            <person name="Lee J."/>
            <person name="Mihaltcheva S."/>
            <person name="LaButti K."/>
            <person name="Lipzen A."/>
            <person name="Waldron R."/>
            <person name="Moloney N.M."/>
            <person name="Sperisen C."/>
            <person name="Kredics L."/>
            <person name="Vagvoelgyi C."/>
            <person name="Patrignani A."/>
            <person name="Fitzpatrick D."/>
            <person name="Nagy I."/>
            <person name="Doyle S."/>
            <person name="Anderson J.B."/>
            <person name="Grigoriev I.V."/>
            <person name="Gueldener U."/>
            <person name="Muensterkoetter M."/>
            <person name="Nagy L.G."/>
        </authorList>
    </citation>
    <scope>NUCLEOTIDE SEQUENCE [LARGE SCALE GENOMIC DNA]</scope>
    <source>
        <strain evidence="2">Ar21-2</strain>
    </source>
</reference>
<name>A0A2H3CH79_ARMGA</name>
<organism evidence="1 2">
    <name type="scientific">Armillaria gallica</name>
    <name type="common">Bulbous honey fungus</name>
    <name type="synonym">Armillaria bulbosa</name>
    <dbReference type="NCBI Taxonomy" id="47427"/>
    <lineage>
        <taxon>Eukaryota</taxon>
        <taxon>Fungi</taxon>
        <taxon>Dikarya</taxon>
        <taxon>Basidiomycota</taxon>
        <taxon>Agaricomycotina</taxon>
        <taxon>Agaricomycetes</taxon>
        <taxon>Agaricomycetidae</taxon>
        <taxon>Agaricales</taxon>
        <taxon>Marasmiineae</taxon>
        <taxon>Physalacriaceae</taxon>
        <taxon>Armillaria</taxon>
    </lineage>
</organism>
<proteinExistence type="predicted"/>
<accession>A0A2H3CH79</accession>
<keyword evidence="2" id="KW-1185">Reference proteome</keyword>
<sequence length="333" mass="37023">MDTVSPPVPLLRSDYPWGCKVEESPHQETKRGLEEELLLPPSPVPGHLALKASSSSFTVRDPLFTFPLYLVPKSNIRFFIHAPYTTALLLTVPAVGRLHTNASLQPMNITLMLITAVSEESEYCQGRVAVIQCVTDVFRFVRREESNPSSMNDSKESLFVGNVVGAISTIPLGPSLHLPSLLPSQFTFTYTPWNPNAVTAGTYSLTPEQEYQQLRNFITPLSIHLLRMAHTSRLSHYFFPSTFSKVGFNTGDGMVCLNSQEGRNSFPLDFASGNEKGTHRLHLRYSLRPDLAWPLWPLRNSLISTASSNATVNACRVWRSKTETVDNHCAAGC</sequence>
<dbReference type="EMBL" id="KZ293733">
    <property type="protein sequence ID" value="PBK81210.1"/>
    <property type="molecule type" value="Genomic_DNA"/>
</dbReference>
<protein>
    <submittedName>
        <fullName evidence="1">Uncharacterized protein</fullName>
    </submittedName>
</protein>
<evidence type="ECO:0000313" key="1">
    <source>
        <dbReference type="EMBL" id="PBK81210.1"/>
    </source>
</evidence>
<evidence type="ECO:0000313" key="2">
    <source>
        <dbReference type="Proteomes" id="UP000217790"/>
    </source>
</evidence>
<dbReference type="InParanoid" id="A0A2H3CH79"/>
<gene>
    <name evidence="1" type="ORF">ARMGADRAFT_1039496</name>
</gene>
<dbReference type="AlphaFoldDB" id="A0A2H3CH79"/>